<dbReference type="RefSeq" id="WP_074784992.1">
    <property type="nucleotide sequence ID" value="NZ_FOBO01000003.1"/>
</dbReference>
<name>A0A1H7WHD8_9RHOB</name>
<dbReference type="NCBIfam" id="TIGR01764">
    <property type="entry name" value="excise"/>
    <property type="match status" value="1"/>
</dbReference>
<dbReference type="Pfam" id="PF12728">
    <property type="entry name" value="HTH_17"/>
    <property type="match status" value="1"/>
</dbReference>
<dbReference type="InterPro" id="IPR041657">
    <property type="entry name" value="HTH_17"/>
</dbReference>
<reference evidence="2 3" key="1">
    <citation type="submission" date="2016-10" db="EMBL/GenBank/DDBJ databases">
        <authorList>
            <person name="de Groot N.N."/>
        </authorList>
    </citation>
    <scope>NUCLEOTIDE SEQUENCE [LARGE SCALE GENOMIC DNA]</scope>
    <source>
        <strain evidence="2 3">DSM 11457</strain>
    </source>
</reference>
<dbReference type="AlphaFoldDB" id="A0A1H7WHD8"/>
<accession>A0A1H7WHD8</accession>
<gene>
    <name evidence="2" type="ORF">SAMN04488077_10312</name>
</gene>
<evidence type="ECO:0000259" key="1">
    <source>
        <dbReference type="Pfam" id="PF12728"/>
    </source>
</evidence>
<dbReference type="InterPro" id="IPR010093">
    <property type="entry name" value="SinI_DNA-bd"/>
</dbReference>
<organism evidence="2 3">
    <name type="scientific">Roseovarius tolerans</name>
    <dbReference type="NCBI Taxonomy" id="74031"/>
    <lineage>
        <taxon>Bacteria</taxon>
        <taxon>Pseudomonadati</taxon>
        <taxon>Pseudomonadota</taxon>
        <taxon>Alphaproteobacteria</taxon>
        <taxon>Rhodobacterales</taxon>
        <taxon>Roseobacteraceae</taxon>
        <taxon>Roseovarius</taxon>
    </lineage>
</organism>
<protein>
    <submittedName>
        <fullName evidence="2">DNA binding domain-containing protein, excisionase family</fullName>
    </submittedName>
</protein>
<sequence>MTAMKAFDERLPSEIDIKSADNLREIIAGALDAGTDGAKIKFANQEGKLAEVVLTPSIAETFIKVLRLISNGQGFHVIPYKAELTTQEAADFLNVSRPFLIKLLEQHDIAYDRVGRHRRIKAEDLFEYKHKRDQSRARALEELAKEDASLGQI</sequence>
<evidence type="ECO:0000313" key="2">
    <source>
        <dbReference type="EMBL" id="SEM21032.1"/>
    </source>
</evidence>
<dbReference type="Proteomes" id="UP000182160">
    <property type="component" value="Unassembled WGS sequence"/>
</dbReference>
<evidence type="ECO:0000313" key="3">
    <source>
        <dbReference type="Proteomes" id="UP000182160"/>
    </source>
</evidence>
<proteinExistence type="predicted"/>
<dbReference type="EMBL" id="FOBO01000003">
    <property type="protein sequence ID" value="SEM21032.1"/>
    <property type="molecule type" value="Genomic_DNA"/>
</dbReference>
<dbReference type="GO" id="GO:0003677">
    <property type="term" value="F:DNA binding"/>
    <property type="evidence" value="ECO:0007669"/>
    <property type="project" value="InterPro"/>
</dbReference>
<feature type="domain" description="Helix-turn-helix" evidence="1">
    <location>
        <begin position="84"/>
        <end position="132"/>
    </location>
</feature>